<name>A0A2H0TX18_9BACT</name>
<dbReference type="InterPro" id="IPR016181">
    <property type="entry name" value="Acyl_CoA_acyltransferase"/>
</dbReference>
<sequence>MSDNYLSWKEQRITEFSEENINTMYNRGFVCVRPENGLMQQTRSIRINLTKFELSSENKRILRKTEGLELNIHSLPYAQYSWEIGKMGKDFYEQKFGDGTFSANKIKELLTGKRDDFNRLLAYSLNNEFVGYCIAIETKEIIHYSYPFYNLHSEFKNVGMGMMLRAIEYAKNNGKKYIYLGSFQRPGDIYKLQFSGMEWFDEEVWRDDLEELKKIT</sequence>
<dbReference type="Pfam" id="PF04377">
    <property type="entry name" value="ATE_C"/>
    <property type="match status" value="1"/>
</dbReference>
<gene>
    <name evidence="2" type="ORF">COU32_00500</name>
</gene>
<dbReference type="AlphaFoldDB" id="A0A2H0TX18"/>
<evidence type="ECO:0000313" key="2">
    <source>
        <dbReference type="EMBL" id="PIR76714.1"/>
    </source>
</evidence>
<organism evidence="2 3">
    <name type="scientific">Candidatus Magasanikbacteria bacterium CG10_big_fil_rev_8_21_14_0_10_42_10</name>
    <dbReference type="NCBI Taxonomy" id="1974649"/>
    <lineage>
        <taxon>Bacteria</taxon>
        <taxon>Candidatus Magasanikiibacteriota</taxon>
    </lineage>
</organism>
<protein>
    <recommendedName>
        <fullName evidence="1">N-end rule aminoacyl transferase C-terminal domain-containing protein</fullName>
    </recommendedName>
</protein>
<evidence type="ECO:0000259" key="1">
    <source>
        <dbReference type="Pfam" id="PF04377"/>
    </source>
</evidence>
<reference evidence="3" key="1">
    <citation type="submission" date="2017-09" db="EMBL/GenBank/DDBJ databases">
        <title>Depth-based differentiation of microbial function through sediment-hosted aquifers and enrichment of novel symbionts in the deep terrestrial subsurface.</title>
        <authorList>
            <person name="Probst A.J."/>
            <person name="Ladd B."/>
            <person name="Jarett J.K."/>
            <person name="Geller-Mcgrath D.E."/>
            <person name="Sieber C.M.K."/>
            <person name="Emerson J.B."/>
            <person name="Anantharaman K."/>
            <person name="Thomas B.C."/>
            <person name="Malmstrom R."/>
            <person name="Stieglmeier M."/>
            <person name="Klingl A."/>
            <person name="Woyke T."/>
            <person name="Ryan C.M."/>
            <person name="Banfield J.F."/>
        </authorList>
    </citation>
    <scope>NUCLEOTIDE SEQUENCE [LARGE SCALE GENOMIC DNA]</scope>
</reference>
<dbReference type="Proteomes" id="UP000231530">
    <property type="component" value="Unassembled WGS sequence"/>
</dbReference>
<dbReference type="GO" id="GO:0004057">
    <property type="term" value="F:arginyl-tRNA--protein transferase activity"/>
    <property type="evidence" value="ECO:0007669"/>
    <property type="project" value="InterPro"/>
</dbReference>
<proteinExistence type="predicted"/>
<feature type="domain" description="N-end rule aminoacyl transferase C-terminal" evidence="1">
    <location>
        <begin position="118"/>
        <end position="196"/>
    </location>
</feature>
<accession>A0A2H0TX18</accession>
<dbReference type="InterPro" id="IPR007472">
    <property type="entry name" value="N-end_Aminoacyl_Trfase_C"/>
</dbReference>
<dbReference type="EMBL" id="PFBY01000009">
    <property type="protein sequence ID" value="PIR76714.1"/>
    <property type="molecule type" value="Genomic_DNA"/>
</dbReference>
<dbReference type="SUPFAM" id="SSF55729">
    <property type="entry name" value="Acyl-CoA N-acyltransferases (Nat)"/>
    <property type="match status" value="1"/>
</dbReference>
<comment type="caution">
    <text evidence="2">The sequence shown here is derived from an EMBL/GenBank/DDBJ whole genome shotgun (WGS) entry which is preliminary data.</text>
</comment>
<evidence type="ECO:0000313" key="3">
    <source>
        <dbReference type="Proteomes" id="UP000231530"/>
    </source>
</evidence>